<evidence type="ECO:0000313" key="2">
    <source>
        <dbReference type="Proteomes" id="UP000034287"/>
    </source>
</evidence>
<organism evidence="1 2">
    <name type="scientific">Salinicoccus sediminis</name>
    <dbReference type="NCBI Taxonomy" id="1432562"/>
    <lineage>
        <taxon>Bacteria</taxon>
        <taxon>Bacillati</taxon>
        <taxon>Bacillota</taxon>
        <taxon>Bacilli</taxon>
        <taxon>Bacillales</taxon>
        <taxon>Staphylococcaceae</taxon>
        <taxon>Salinicoccus</taxon>
    </lineage>
</organism>
<protein>
    <submittedName>
        <fullName evidence="1">Uncharacterized protein</fullName>
    </submittedName>
</protein>
<reference evidence="1 2" key="1">
    <citation type="submission" date="2015-04" db="EMBL/GenBank/DDBJ databases">
        <title>Taxonomic description and genome sequence of Salinicoccus sediminis sp. nov., a novel hyper halotolerant bacterium isolated from marine sediment.</title>
        <authorList>
            <person name="Mathan Kumar R."/>
            <person name="Kaur G."/>
            <person name="Kumar N."/>
            <person name="Kumar A."/>
            <person name="Singh N.K."/>
            <person name="Kaur N."/>
            <person name="Mayilraj S."/>
        </authorList>
    </citation>
    <scope>NUCLEOTIDE SEQUENCE [LARGE SCALE GENOMIC DNA]</scope>
    <source>
        <strain evidence="1 2">SV-16</strain>
    </source>
</reference>
<dbReference type="Proteomes" id="UP000034287">
    <property type="component" value="Unassembled WGS sequence"/>
</dbReference>
<dbReference type="RefSeq" id="WP_046512186.1">
    <property type="nucleotide sequence ID" value="NZ_LAYZ01000001.1"/>
</dbReference>
<name>A0A0M2SSZ4_9STAP</name>
<comment type="caution">
    <text evidence="1">The sequence shown here is derived from an EMBL/GenBank/DDBJ whole genome shotgun (WGS) entry which is preliminary data.</text>
</comment>
<proteinExistence type="predicted"/>
<dbReference type="PATRIC" id="fig|1432562.3.peg.571"/>
<dbReference type="OrthoDB" id="2389789at2"/>
<accession>A0A0M2SSZ4</accession>
<dbReference type="EMBL" id="LAYZ01000001">
    <property type="protein sequence ID" value="KKK35760.1"/>
    <property type="molecule type" value="Genomic_DNA"/>
</dbReference>
<gene>
    <name evidence="1" type="ORF">WN59_02780</name>
</gene>
<sequence>MKLSDETYKKIISEIMKQQHGTGKVFNFLVKLHQVETEFTVDTPSEVTLDKIREITVPIDHHDLPDDEYLFYIGTGIKDLNPAVAHLKITGDGDNTTVSVLSSAAEGLIRQKSNKKAIEKLKVQLGLLDEL</sequence>
<keyword evidence="2" id="KW-1185">Reference proteome</keyword>
<dbReference type="AlphaFoldDB" id="A0A0M2SSZ4"/>
<evidence type="ECO:0000313" key="1">
    <source>
        <dbReference type="EMBL" id="KKK35760.1"/>
    </source>
</evidence>